<evidence type="ECO:0000313" key="3">
    <source>
        <dbReference type="Proteomes" id="UP000576152"/>
    </source>
</evidence>
<dbReference type="RefSeq" id="WP_183472293.1">
    <property type="nucleotide sequence ID" value="NZ_JACIBX010000006.1"/>
</dbReference>
<sequence>MRRAWQIARAGLARFWRDRDREAGSMTVEAVLMMPLLLWVFGGSWVFFDAYRAKSINTRAAYTVGDVLSRESGYITPTFVNSISALQGVLMPESRAPRIRVSVFTYDAPTSSYRVRWSTARGTGVSALTDAALNEVRAELPDMPNLEVATLVETWTDYTPIFDVGLAPFTFEDRVVTRLRFAGQLCYSVTGTVSDALC</sequence>
<evidence type="ECO:0008006" key="4">
    <source>
        <dbReference type="Google" id="ProtNLM"/>
    </source>
</evidence>
<dbReference type="Proteomes" id="UP000576152">
    <property type="component" value="Unassembled WGS sequence"/>
</dbReference>
<keyword evidence="1" id="KW-1133">Transmembrane helix</keyword>
<organism evidence="2 3">
    <name type="scientific">Limimaricola variabilis</name>
    <dbReference type="NCBI Taxonomy" id="1492771"/>
    <lineage>
        <taxon>Bacteria</taxon>
        <taxon>Pseudomonadati</taxon>
        <taxon>Pseudomonadota</taxon>
        <taxon>Alphaproteobacteria</taxon>
        <taxon>Rhodobacterales</taxon>
        <taxon>Paracoccaceae</taxon>
        <taxon>Limimaricola</taxon>
    </lineage>
</organism>
<keyword evidence="3" id="KW-1185">Reference proteome</keyword>
<name>A0ABR6HPK6_9RHOB</name>
<keyword evidence="1" id="KW-0472">Membrane</keyword>
<gene>
    <name evidence="2" type="ORF">FHS00_001930</name>
</gene>
<proteinExistence type="predicted"/>
<keyword evidence="1" id="KW-0812">Transmembrane</keyword>
<evidence type="ECO:0000256" key="1">
    <source>
        <dbReference type="SAM" id="Phobius"/>
    </source>
</evidence>
<dbReference type="EMBL" id="JACIBX010000006">
    <property type="protein sequence ID" value="MBB3712348.1"/>
    <property type="molecule type" value="Genomic_DNA"/>
</dbReference>
<reference evidence="2 3" key="1">
    <citation type="submission" date="2020-08" db="EMBL/GenBank/DDBJ databases">
        <title>Genomic Encyclopedia of Type Strains, Phase III (KMG-III): the genomes of soil and plant-associated and newly described type strains.</title>
        <authorList>
            <person name="Whitman W."/>
        </authorList>
    </citation>
    <scope>NUCLEOTIDE SEQUENCE [LARGE SCALE GENOMIC DNA]</scope>
    <source>
        <strain evidence="2 3">CECT 8572</strain>
    </source>
</reference>
<accession>A0ABR6HPK6</accession>
<protein>
    <recommendedName>
        <fullName evidence="4">Pilus assembly protein</fullName>
    </recommendedName>
</protein>
<comment type="caution">
    <text evidence="2">The sequence shown here is derived from an EMBL/GenBank/DDBJ whole genome shotgun (WGS) entry which is preliminary data.</text>
</comment>
<feature type="transmembrane region" description="Helical" evidence="1">
    <location>
        <begin position="26"/>
        <end position="48"/>
    </location>
</feature>
<evidence type="ECO:0000313" key="2">
    <source>
        <dbReference type="EMBL" id="MBB3712348.1"/>
    </source>
</evidence>